<dbReference type="PANTHER" id="PTHR33710">
    <property type="entry name" value="BNAC02G09200D PROTEIN"/>
    <property type="match status" value="1"/>
</dbReference>
<dbReference type="PANTHER" id="PTHR33710:SF71">
    <property type="entry name" value="ENDONUCLEASE_EXONUCLEASE_PHOSPHATASE DOMAIN-CONTAINING PROTEIN"/>
    <property type="match status" value="1"/>
</dbReference>
<reference evidence="3" key="1">
    <citation type="submission" date="2025-08" db="UniProtKB">
        <authorList>
            <consortium name="RefSeq"/>
        </authorList>
    </citation>
    <scope>IDENTIFICATION</scope>
    <source>
        <tissue evidence="3">Leaves</tissue>
    </source>
</reference>
<evidence type="ECO:0000259" key="1">
    <source>
        <dbReference type="Pfam" id="PF03372"/>
    </source>
</evidence>
<dbReference type="Proteomes" id="UP001652660">
    <property type="component" value="Chromosome 9e"/>
</dbReference>
<organism evidence="2 3">
    <name type="scientific">Coffea arabica</name>
    <name type="common">Arabian coffee</name>
    <dbReference type="NCBI Taxonomy" id="13443"/>
    <lineage>
        <taxon>Eukaryota</taxon>
        <taxon>Viridiplantae</taxon>
        <taxon>Streptophyta</taxon>
        <taxon>Embryophyta</taxon>
        <taxon>Tracheophyta</taxon>
        <taxon>Spermatophyta</taxon>
        <taxon>Magnoliopsida</taxon>
        <taxon>eudicotyledons</taxon>
        <taxon>Gunneridae</taxon>
        <taxon>Pentapetalae</taxon>
        <taxon>asterids</taxon>
        <taxon>lamiids</taxon>
        <taxon>Gentianales</taxon>
        <taxon>Rubiaceae</taxon>
        <taxon>Ixoroideae</taxon>
        <taxon>Gardenieae complex</taxon>
        <taxon>Bertiereae - Coffeeae clade</taxon>
        <taxon>Coffeeae</taxon>
        <taxon>Coffea</taxon>
    </lineage>
</organism>
<dbReference type="SUPFAM" id="SSF56219">
    <property type="entry name" value="DNase I-like"/>
    <property type="match status" value="1"/>
</dbReference>
<evidence type="ECO:0000313" key="2">
    <source>
        <dbReference type="Proteomes" id="UP001652660"/>
    </source>
</evidence>
<name>A0ABM4VQR2_COFAR</name>
<gene>
    <name evidence="3" type="primary">LOC140014687</name>
</gene>
<feature type="domain" description="Endonuclease/exonuclease/phosphatase" evidence="1">
    <location>
        <begin position="86"/>
        <end position="178"/>
    </location>
</feature>
<sequence length="338" mass="38971">MAEVKQLDTVRRRLKLDHETSFLNGKVWCLWSGTFKISFQEGAEQVVHGRLTFQSGETISISAVYAKCTRVGRRPIWSCLKDFSMGRSEPWIIAGDFNVIASSEERRGGRPANDNNMDEFNSSMFACGLSPVDFDGCPFTWTNGTVWQRLDMALINARWAAEYPVTRVSHLPRGRSDHAPLLIKAGSGASVRPSFRYLNMWHRHLTFRETVSTVWQGSGSGVGMHLFHSKLSSLRTQLRKWNKEEFKNIFARVQSAEDTYKQREAEFDSRGDVSSKTRLHEARAMYLRELSVECEFWHQKAALRWIKKRDANTFFFQSVVKQRRNANYVTRIKDEILG</sequence>
<evidence type="ECO:0000313" key="3">
    <source>
        <dbReference type="RefSeq" id="XP_071921878.1"/>
    </source>
</evidence>
<dbReference type="InterPro" id="IPR005135">
    <property type="entry name" value="Endo/exonuclease/phosphatase"/>
</dbReference>
<protein>
    <recommendedName>
        <fullName evidence="1">Endonuclease/exonuclease/phosphatase domain-containing protein</fullName>
    </recommendedName>
</protein>
<dbReference type="InterPro" id="IPR036691">
    <property type="entry name" value="Endo/exonu/phosph_ase_sf"/>
</dbReference>
<dbReference type="Pfam" id="PF03372">
    <property type="entry name" value="Exo_endo_phos"/>
    <property type="match status" value="1"/>
</dbReference>
<keyword evidence="2" id="KW-1185">Reference proteome</keyword>
<proteinExistence type="predicted"/>
<dbReference type="Gene3D" id="3.60.10.10">
    <property type="entry name" value="Endonuclease/exonuclease/phosphatase"/>
    <property type="match status" value="1"/>
</dbReference>
<dbReference type="GeneID" id="140014687"/>
<dbReference type="RefSeq" id="XP_071921878.1">
    <property type="nucleotide sequence ID" value="XM_072065777.1"/>
</dbReference>
<accession>A0ABM4VQR2</accession>